<dbReference type="InterPro" id="IPR036465">
    <property type="entry name" value="vWFA_dom_sf"/>
</dbReference>
<comment type="caution">
    <text evidence="3">The sequence shown here is derived from an EMBL/GenBank/DDBJ whole genome shotgun (WGS) entry which is preliminary data.</text>
</comment>
<dbReference type="RefSeq" id="WP_125244689.1">
    <property type="nucleotide sequence ID" value="NZ_RSED01000017.1"/>
</dbReference>
<protein>
    <recommendedName>
        <fullName evidence="2">VWFA domain-containing protein</fullName>
    </recommendedName>
</protein>
<dbReference type="AlphaFoldDB" id="A0A426V7R0"/>
<reference evidence="3 4" key="1">
    <citation type="submission" date="2018-12" db="EMBL/GenBank/DDBJ databases">
        <title>The whole draft genome of Aquabacterium sp. SJQ9.</title>
        <authorList>
            <person name="Sun L."/>
            <person name="Gao X."/>
            <person name="Chen W."/>
            <person name="Huang K."/>
        </authorList>
    </citation>
    <scope>NUCLEOTIDE SEQUENCE [LARGE SCALE GENOMIC DNA]</scope>
    <source>
        <strain evidence="3 4">SJQ9</strain>
    </source>
</reference>
<dbReference type="PROSITE" id="PS50234">
    <property type="entry name" value="VWFA"/>
    <property type="match status" value="1"/>
</dbReference>
<feature type="region of interest" description="Disordered" evidence="1">
    <location>
        <begin position="249"/>
        <end position="273"/>
    </location>
</feature>
<gene>
    <name evidence="3" type="ORF">EIP75_18070</name>
</gene>
<dbReference type="InterPro" id="IPR051928">
    <property type="entry name" value="NorD/CobT"/>
</dbReference>
<dbReference type="Proteomes" id="UP000269265">
    <property type="component" value="Unassembled WGS sequence"/>
</dbReference>
<sequence length="565" mass="62408">MHETLAPLRTPLTHYLRLLWGTPPPLHDIPGALDTTRPFMSNLGLHLPQQQRGVRGVLAERMYFASVAHAAAHRAFPATPHQVGSLKPLQRVLVGLLEDARAEALALREMPGLLRLWGPLHDTGPDDGGEVRVLLARLARALLDADYQDPHPWIAKARQLCRDGALAQPASLRQAASLLGHDIGQMRLQFDARNWVATPAYRDDNAHLWLQDDAADEPQTAELSEGARATAQADTVTQRIDTGAEHVTALRERPAQPEQSPSPPPELQARPPRRYREWDRLIAAYRPEWSTVIDSSVPTPEPGADQGTPAGISTALQHLLRASQAEHPVRLRAQRHGDSLDLDAVIERALARRRGEIGEHGVHLQTRRRRHDMAVLLLLDLSRSISQPSPEHPAGLLPLLRDAAELLAQAIERQGDRCAIHGFRSAGRRDVRYLRFKDFKEPMTPAITARLASVPGDCSTRLGAALRHATTLACAERADHRLVIVLTDGEPYDIDIHDPRYLLEDARRAALEAASHRVAVGGVNLLGDDAAGRMAQVFGHRRHVAAKRLQDLPDALRGLYERIAT</sequence>
<dbReference type="SUPFAM" id="SSF53300">
    <property type="entry name" value="vWA-like"/>
    <property type="match status" value="1"/>
</dbReference>
<feature type="domain" description="VWFA" evidence="2">
    <location>
        <begin position="374"/>
        <end position="563"/>
    </location>
</feature>
<dbReference type="OrthoDB" id="9758211at2"/>
<feature type="region of interest" description="Disordered" evidence="1">
    <location>
        <begin position="216"/>
        <end position="236"/>
    </location>
</feature>
<name>A0A426V7R0_9BURK</name>
<evidence type="ECO:0000313" key="3">
    <source>
        <dbReference type="EMBL" id="RRS02872.1"/>
    </source>
</evidence>
<dbReference type="Gene3D" id="3.40.50.410">
    <property type="entry name" value="von Willebrand factor, type A domain"/>
    <property type="match status" value="1"/>
</dbReference>
<evidence type="ECO:0000259" key="2">
    <source>
        <dbReference type="PROSITE" id="PS50234"/>
    </source>
</evidence>
<organism evidence="3 4">
    <name type="scientific">Aquabacterium soli</name>
    <dbReference type="NCBI Taxonomy" id="2493092"/>
    <lineage>
        <taxon>Bacteria</taxon>
        <taxon>Pseudomonadati</taxon>
        <taxon>Pseudomonadota</taxon>
        <taxon>Betaproteobacteria</taxon>
        <taxon>Burkholderiales</taxon>
        <taxon>Aquabacterium</taxon>
    </lineage>
</organism>
<dbReference type="InterPro" id="IPR002035">
    <property type="entry name" value="VWF_A"/>
</dbReference>
<dbReference type="SMART" id="SM00327">
    <property type="entry name" value="VWA"/>
    <property type="match status" value="1"/>
</dbReference>
<accession>A0A426V7R0</accession>
<evidence type="ECO:0000313" key="4">
    <source>
        <dbReference type="Proteomes" id="UP000269265"/>
    </source>
</evidence>
<dbReference type="PANTHER" id="PTHR41248">
    <property type="entry name" value="NORD PROTEIN"/>
    <property type="match status" value="1"/>
</dbReference>
<dbReference type="EMBL" id="RSED01000017">
    <property type="protein sequence ID" value="RRS02872.1"/>
    <property type="molecule type" value="Genomic_DNA"/>
</dbReference>
<dbReference type="PANTHER" id="PTHR41248:SF1">
    <property type="entry name" value="NORD PROTEIN"/>
    <property type="match status" value="1"/>
</dbReference>
<evidence type="ECO:0000256" key="1">
    <source>
        <dbReference type="SAM" id="MobiDB-lite"/>
    </source>
</evidence>
<keyword evidence="4" id="KW-1185">Reference proteome</keyword>
<proteinExistence type="predicted"/>